<reference evidence="1" key="2">
    <citation type="journal article" date="2015" name="Data Brief">
        <title>Shoot transcriptome of the giant reed, Arundo donax.</title>
        <authorList>
            <person name="Barrero R.A."/>
            <person name="Guerrero F.D."/>
            <person name="Moolhuijzen P."/>
            <person name="Goolsby J.A."/>
            <person name="Tidwell J."/>
            <person name="Bellgard S.E."/>
            <person name="Bellgard M.I."/>
        </authorList>
    </citation>
    <scope>NUCLEOTIDE SEQUENCE</scope>
    <source>
        <tissue evidence="1">Shoot tissue taken approximately 20 cm above the soil surface</tissue>
    </source>
</reference>
<protein>
    <submittedName>
        <fullName evidence="1">Uncharacterized protein</fullName>
    </submittedName>
</protein>
<dbReference type="AlphaFoldDB" id="A0A0A8Z2D5"/>
<reference evidence="1" key="1">
    <citation type="submission" date="2014-09" db="EMBL/GenBank/DDBJ databases">
        <authorList>
            <person name="Magalhaes I.L.F."/>
            <person name="Oliveira U."/>
            <person name="Santos F.R."/>
            <person name="Vidigal T.H.D.A."/>
            <person name="Brescovit A.D."/>
            <person name="Santos A.J."/>
        </authorList>
    </citation>
    <scope>NUCLEOTIDE SEQUENCE</scope>
    <source>
        <tissue evidence="1">Shoot tissue taken approximately 20 cm above the soil surface</tissue>
    </source>
</reference>
<name>A0A0A8Z2D5_ARUDO</name>
<evidence type="ECO:0000313" key="1">
    <source>
        <dbReference type="EMBL" id="JAD33544.1"/>
    </source>
</evidence>
<sequence length="53" mass="5847">MPSKPRTGGTKLISGQTFSIMLGLTFDKYLPVDTMIICGSRRHIGSMKMTTKI</sequence>
<accession>A0A0A8Z2D5</accession>
<proteinExistence type="predicted"/>
<dbReference type="EMBL" id="GBRH01264351">
    <property type="protein sequence ID" value="JAD33544.1"/>
    <property type="molecule type" value="Transcribed_RNA"/>
</dbReference>
<organism evidence="1">
    <name type="scientific">Arundo donax</name>
    <name type="common">Giant reed</name>
    <name type="synonym">Donax arundinaceus</name>
    <dbReference type="NCBI Taxonomy" id="35708"/>
    <lineage>
        <taxon>Eukaryota</taxon>
        <taxon>Viridiplantae</taxon>
        <taxon>Streptophyta</taxon>
        <taxon>Embryophyta</taxon>
        <taxon>Tracheophyta</taxon>
        <taxon>Spermatophyta</taxon>
        <taxon>Magnoliopsida</taxon>
        <taxon>Liliopsida</taxon>
        <taxon>Poales</taxon>
        <taxon>Poaceae</taxon>
        <taxon>PACMAD clade</taxon>
        <taxon>Arundinoideae</taxon>
        <taxon>Arundineae</taxon>
        <taxon>Arundo</taxon>
    </lineage>
</organism>